<dbReference type="Pfam" id="PF03556">
    <property type="entry name" value="Cullin_binding"/>
    <property type="match status" value="1"/>
</dbReference>
<dbReference type="PANTHER" id="PTHR12281:SF31">
    <property type="entry name" value="DCN1-LIKE PROTEIN 3"/>
    <property type="match status" value="1"/>
</dbReference>
<organism evidence="4 5">
    <name type="scientific">Dichotomopilus funicola</name>
    <dbReference type="NCBI Taxonomy" id="1934379"/>
    <lineage>
        <taxon>Eukaryota</taxon>
        <taxon>Fungi</taxon>
        <taxon>Dikarya</taxon>
        <taxon>Ascomycota</taxon>
        <taxon>Pezizomycotina</taxon>
        <taxon>Sordariomycetes</taxon>
        <taxon>Sordariomycetidae</taxon>
        <taxon>Sordariales</taxon>
        <taxon>Chaetomiaceae</taxon>
        <taxon>Dichotomopilus</taxon>
    </lineage>
</organism>
<dbReference type="GeneID" id="87821719"/>
<dbReference type="GO" id="GO:0000151">
    <property type="term" value="C:ubiquitin ligase complex"/>
    <property type="evidence" value="ECO:0007669"/>
    <property type="project" value="TreeGrafter"/>
</dbReference>
<reference evidence="4" key="2">
    <citation type="submission" date="2023-05" db="EMBL/GenBank/DDBJ databases">
        <authorList>
            <consortium name="Lawrence Berkeley National Laboratory"/>
            <person name="Steindorff A."/>
            <person name="Hensen N."/>
            <person name="Bonometti L."/>
            <person name="Westerberg I."/>
            <person name="Brannstrom I.O."/>
            <person name="Guillou S."/>
            <person name="Cros-Aarteil S."/>
            <person name="Calhoun S."/>
            <person name="Haridas S."/>
            <person name="Kuo A."/>
            <person name="Mondo S."/>
            <person name="Pangilinan J."/>
            <person name="Riley R."/>
            <person name="Labutti K."/>
            <person name="Andreopoulos B."/>
            <person name="Lipzen A."/>
            <person name="Chen C."/>
            <person name="Yanf M."/>
            <person name="Daum C."/>
            <person name="Ng V."/>
            <person name="Clum A."/>
            <person name="Ohm R."/>
            <person name="Martin F."/>
            <person name="Silar P."/>
            <person name="Natvig D."/>
            <person name="Lalanne C."/>
            <person name="Gautier V."/>
            <person name="Ament-Velasquez S.L."/>
            <person name="Kruys A."/>
            <person name="Hutchinson M.I."/>
            <person name="Powell A.J."/>
            <person name="Barry K."/>
            <person name="Miller A.N."/>
            <person name="Grigoriev I.V."/>
            <person name="Debuchy R."/>
            <person name="Gladieux P."/>
            <person name="Thoren M.H."/>
            <person name="Johannesson H."/>
        </authorList>
    </citation>
    <scope>NUCLEOTIDE SEQUENCE</scope>
    <source>
        <strain evidence="4">CBS 141.50</strain>
    </source>
</reference>
<dbReference type="Gene3D" id="1.10.238.200">
    <property type="entry name" value="Cullin, PONY binding domain"/>
    <property type="match status" value="1"/>
</dbReference>
<dbReference type="InterPro" id="IPR014764">
    <property type="entry name" value="DCN-prot"/>
</dbReference>
<comment type="function">
    <text evidence="1">Neddylation of cullins play an essential role in the regulation of SCF-type complexes activity.</text>
</comment>
<protein>
    <recommendedName>
        <fullName evidence="1">Defective in cullin neddylation protein</fullName>
    </recommendedName>
</protein>
<proteinExistence type="predicted"/>
<reference evidence="4" key="1">
    <citation type="journal article" date="2023" name="Mol. Phylogenet. Evol.">
        <title>Genome-scale phylogeny and comparative genomics of the fungal order Sordariales.</title>
        <authorList>
            <person name="Hensen N."/>
            <person name="Bonometti L."/>
            <person name="Westerberg I."/>
            <person name="Brannstrom I.O."/>
            <person name="Guillou S."/>
            <person name="Cros-Aarteil S."/>
            <person name="Calhoun S."/>
            <person name="Haridas S."/>
            <person name="Kuo A."/>
            <person name="Mondo S."/>
            <person name="Pangilinan J."/>
            <person name="Riley R."/>
            <person name="LaButti K."/>
            <person name="Andreopoulos B."/>
            <person name="Lipzen A."/>
            <person name="Chen C."/>
            <person name="Yan M."/>
            <person name="Daum C."/>
            <person name="Ng V."/>
            <person name="Clum A."/>
            <person name="Steindorff A."/>
            <person name="Ohm R.A."/>
            <person name="Martin F."/>
            <person name="Silar P."/>
            <person name="Natvig D.O."/>
            <person name="Lalanne C."/>
            <person name="Gautier V."/>
            <person name="Ament-Velasquez S.L."/>
            <person name="Kruys A."/>
            <person name="Hutchinson M.I."/>
            <person name="Powell A.J."/>
            <person name="Barry K."/>
            <person name="Miller A.N."/>
            <person name="Grigoriev I.V."/>
            <person name="Debuchy R."/>
            <person name="Gladieux P."/>
            <person name="Hiltunen Thoren M."/>
            <person name="Johannesson H."/>
        </authorList>
    </citation>
    <scope>NUCLEOTIDE SEQUENCE</scope>
    <source>
        <strain evidence="4">CBS 141.50</strain>
    </source>
</reference>
<dbReference type="PANTHER" id="PTHR12281">
    <property type="entry name" value="RP42 RELATED"/>
    <property type="match status" value="1"/>
</dbReference>
<dbReference type="GO" id="GO:0097602">
    <property type="term" value="F:cullin family protein binding"/>
    <property type="evidence" value="ECO:0007669"/>
    <property type="project" value="TreeGrafter"/>
</dbReference>
<evidence type="ECO:0000313" key="4">
    <source>
        <dbReference type="EMBL" id="KAK4139179.1"/>
    </source>
</evidence>
<evidence type="ECO:0000256" key="1">
    <source>
        <dbReference type="RuleBase" id="RU410713"/>
    </source>
</evidence>
<keyword evidence="5" id="KW-1185">Reference proteome</keyword>
<dbReference type="Proteomes" id="UP001302676">
    <property type="component" value="Unassembled WGS sequence"/>
</dbReference>
<comment type="caution">
    <text evidence="4">The sequence shown here is derived from an EMBL/GenBank/DDBJ whole genome shotgun (WGS) entry which is preliminary data.</text>
</comment>
<feature type="domain" description="DCUN1" evidence="3">
    <location>
        <begin position="117"/>
        <end position="345"/>
    </location>
</feature>
<evidence type="ECO:0000256" key="2">
    <source>
        <dbReference type="SAM" id="MobiDB-lite"/>
    </source>
</evidence>
<dbReference type="Gene3D" id="1.10.238.10">
    <property type="entry name" value="EF-hand"/>
    <property type="match status" value="1"/>
</dbReference>
<evidence type="ECO:0000259" key="3">
    <source>
        <dbReference type="PROSITE" id="PS51229"/>
    </source>
</evidence>
<accession>A0AAN6ZIU6</accession>
<dbReference type="GO" id="GO:0045116">
    <property type="term" value="P:protein neddylation"/>
    <property type="evidence" value="ECO:0007669"/>
    <property type="project" value="TreeGrafter"/>
</dbReference>
<feature type="region of interest" description="Disordered" evidence="2">
    <location>
        <begin position="1"/>
        <end position="114"/>
    </location>
</feature>
<evidence type="ECO:0000313" key="5">
    <source>
        <dbReference type="Proteomes" id="UP001302676"/>
    </source>
</evidence>
<dbReference type="InterPro" id="IPR005176">
    <property type="entry name" value="PONY_dom"/>
</dbReference>
<gene>
    <name evidence="4" type="ORF">C8A04DRAFT_40918</name>
</gene>
<dbReference type="AlphaFoldDB" id="A0AAN6ZIU6"/>
<name>A0AAN6ZIU6_9PEZI</name>
<dbReference type="InterPro" id="IPR042460">
    <property type="entry name" value="DCN1-like_PONY"/>
</dbReference>
<dbReference type="GO" id="GO:0032182">
    <property type="term" value="F:ubiquitin-like protein binding"/>
    <property type="evidence" value="ECO:0007669"/>
    <property type="project" value="TreeGrafter"/>
</dbReference>
<dbReference type="PROSITE" id="PS51229">
    <property type="entry name" value="DCUN1"/>
    <property type="match status" value="1"/>
</dbReference>
<sequence length="355" mass="39845">MRNFLRSFFPKPKQSPPSPPRVERSTETDSSDATLVAVQSSPSAPSPAPTDSKLPIREPGSDSETSTPHDFNMPRATKQKSTKSATPKGWRTKKKAQGAARYYNDTQGHPTNRAEAGIRSELDSFFNELIPSDERAQSSEPIPEIGAELSMAYIEELGVNMASYELFVVLEIVRAEAIGTITRSGFVDGWTHAILDSHSPTETDITAQRRIVRDRIIKAVTDSDYFKVLYDFAFQVGREPPQKAISMAVAVGFWEGLYEPSSNPWRSANVDWLVQWTTYLKEKFGVVKTGEDGEEEIEYKRTVSKDLWTQTRLFAAKTMKDETLGFWSEEQAWPGLIDEFVLWCREKGVVATGTE</sequence>
<dbReference type="RefSeq" id="XP_062632550.1">
    <property type="nucleotide sequence ID" value="XM_062785106.1"/>
</dbReference>
<dbReference type="EMBL" id="MU853682">
    <property type="protein sequence ID" value="KAK4139179.1"/>
    <property type="molecule type" value="Genomic_DNA"/>
</dbReference>
<dbReference type="GO" id="GO:0031624">
    <property type="term" value="F:ubiquitin conjugating enzyme binding"/>
    <property type="evidence" value="ECO:0007669"/>
    <property type="project" value="TreeGrafter"/>
</dbReference>